<comment type="similarity">
    <text evidence="1 2">Belongs to the UPF0102 family.</text>
</comment>
<proteinExistence type="inferred from homology"/>
<dbReference type="EMBL" id="PFWU01000049">
    <property type="protein sequence ID" value="PJA45095.1"/>
    <property type="molecule type" value="Genomic_DNA"/>
</dbReference>
<dbReference type="NCBIfam" id="TIGR00252">
    <property type="entry name" value="YraN family protein"/>
    <property type="match status" value="1"/>
</dbReference>
<accession>A0A2M7XB56</accession>
<name>A0A2M7XB56_9BACT</name>
<evidence type="ECO:0000313" key="4">
    <source>
        <dbReference type="Proteomes" id="UP000229385"/>
    </source>
</evidence>
<evidence type="ECO:0000313" key="3">
    <source>
        <dbReference type="EMBL" id="PJA45095.1"/>
    </source>
</evidence>
<dbReference type="Gene3D" id="3.40.1350.10">
    <property type="match status" value="1"/>
</dbReference>
<organism evidence="3 4">
    <name type="scientific">Candidatus Uhrbacteria bacterium CG_4_9_14_3_um_filter_50_9</name>
    <dbReference type="NCBI Taxonomy" id="1975035"/>
    <lineage>
        <taxon>Bacteria</taxon>
        <taxon>Candidatus Uhriibacteriota</taxon>
    </lineage>
</organism>
<evidence type="ECO:0000256" key="1">
    <source>
        <dbReference type="ARBA" id="ARBA00006738"/>
    </source>
</evidence>
<dbReference type="InterPro" id="IPR011856">
    <property type="entry name" value="tRNA_endonuc-like_dom_sf"/>
</dbReference>
<reference evidence="4" key="1">
    <citation type="submission" date="2017-09" db="EMBL/GenBank/DDBJ databases">
        <title>Depth-based differentiation of microbial function through sediment-hosted aquifers and enrichment of novel symbionts in the deep terrestrial subsurface.</title>
        <authorList>
            <person name="Probst A.J."/>
            <person name="Ladd B."/>
            <person name="Jarett J.K."/>
            <person name="Geller-Mcgrath D.E."/>
            <person name="Sieber C.M.K."/>
            <person name="Emerson J.B."/>
            <person name="Anantharaman K."/>
            <person name="Thomas B.C."/>
            <person name="Malmstrom R."/>
            <person name="Stieglmeier M."/>
            <person name="Klingl A."/>
            <person name="Woyke T."/>
            <person name="Ryan C.M."/>
            <person name="Banfield J.F."/>
        </authorList>
    </citation>
    <scope>NUCLEOTIDE SEQUENCE [LARGE SCALE GENOMIC DNA]</scope>
</reference>
<dbReference type="NCBIfam" id="NF009154">
    <property type="entry name" value="PRK12497.3-3"/>
    <property type="match status" value="1"/>
</dbReference>
<dbReference type="NCBIfam" id="NF009150">
    <property type="entry name" value="PRK12497.1-3"/>
    <property type="match status" value="1"/>
</dbReference>
<dbReference type="PANTHER" id="PTHR34039">
    <property type="entry name" value="UPF0102 PROTEIN YRAN"/>
    <property type="match status" value="1"/>
</dbReference>
<dbReference type="Pfam" id="PF02021">
    <property type="entry name" value="UPF0102"/>
    <property type="match status" value="1"/>
</dbReference>
<comment type="caution">
    <text evidence="3">The sequence shown here is derived from an EMBL/GenBank/DDBJ whole genome shotgun (WGS) entry which is preliminary data.</text>
</comment>
<sequence length="123" mass="14398">MDVRRRFGNAGESLAAEYLKSEGYVIVAKQRRTRFGEIDLVCLDGAEVVFVEVKSRRTKTFGSPEESVTREKIQRMARSAEWILREECWLERPWRLDVVAIEYDVDPPKITHIHEIDMPSDTW</sequence>
<dbReference type="CDD" id="cd20736">
    <property type="entry name" value="PoNe_Nuclease"/>
    <property type="match status" value="1"/>
</dbReference>
<dbReference type="GO" id="GO:0003676">
    <property type="term" value="F:nucleic acid binding"/>
    <property type="evidence" value="ECO:0007669"/>
    <property type="project" value="InterPro"/>
</dbReference>
<dbReference type="SUPFAM" id="SSF52980">
    <property type="entry name" value="Restriction endonuclease-like"/>
    <property type="match status" value="1"/>
</dbReference>
<dbReference type="AlphaFoldDB" id="A0A2M7XB56"/>
<dbReference type="InterPro" id="IPR011335">
    <property type="entry name" value="Restrct_endonuc-II-like"/>
</dbReference>
<gene>
    <name evidence="3" type="ORF">CO174_04640</name>
</gene>
<dbReference type="Proteomes" id="UP000229385">
    <property type="component" value="Unassembled WGS sequence"/>
</dbReference>
<dbReference type="PANTHER" id="PTHR34039:SF1">
    <property type="entry name" value="UPF0102 PROTEIN YRAN"/>
    <property type="match status" value="1"/>
</dbReference>
<protein>
    <recommendedName>
        <fullName evidence="2">UPF0102 protein CO174_04640</fullName>
    </recommendedName>
</protein>
<dbReference type="InterPro" id="IPR003509">
    <property type="entry name" value="UPF0102_YraN-like"/>
</dbReference>
<dbReference type="HAMAP" id="MF_00048">
    <property type="entry name" value="UPF0102"/>
    <property type="match status" value="1"/>
</dbReference>
<evidence type="ECO:0000256" key="2">
    <source>
        <dbReference type="HAMAP-Rule" id="MF_00048"/>
    </source>
</evidence>